<dbReference type="PANTHER" id="PTHR45964:SF5">
    <property type="entry name" value="WSCD FAMILY MEMBER CG9164"/>
    <property type="match status" value="1"/>
</dbReference>
<proteinExistence type="predicted"/>
<dbReference type="Pfam" id="PF01822">
    <property type="entry name" value="WSC"/>
    <property type="match status" value="2"/>
</dbReference>
<comment type="caution">
    <text evidence="4">The sequence shown here is derived from an EMBL/GenBank/DDBJ whole genome shotgun (WGS) entry which is preliminary data.</text>
</comment>
<feature type="domain" description="WSC" evidence="3">
    <location>
        <begin position="222"/>
        <end position="317"/>
    </location>
</feature>
<evidence type="ECO:0000256" key="1">
    <source>
        <dbReference type="ARBA" id="ARBA00022737"/>
    </source>
</evidence>
<evidence type="ECO:0000313" key="4">
    <source>
        <dbReference type="EMBL" id="KAF5379213.1"/>
    </source>
</evidence>
<keyword evidence="2" id="KW-0732">Signal</keyword>
<dbReference type="PANTHER" id="PTHR45964">
    <property type="entry name" value="WSCD FAMILY MEMBER CG9164"/>
    <property type="match status" value="1"/>
</dbReference>
<evidence type="ECO:0000256" key="2">
    <source>
        <dbReference type="SAM" id="SignalP"/>
    </source>
</evidence>
<evidence type="ECO:0000313" key="5">
    <source>
        <dbReference type="Proteomes" id="UP000565441"/>
    </source>
</evidence>
<dbReference type="EMBL" id="JAACJP010000017">
    <property type="protein sequence ID" value="KAF5379213.1"/>
    <property type="molecule type" value="Genomic_DNA"/>
</dbReference>
<keyword evidence="1" id="KW-0677">Repeat</keyword>
<dbReference type="AlphaFoldDB" id="A0A8H5H9G5"/>
<dbReference type="InterPro" id="IPR051589">
    <property type="entry name" value="Sialate-O-sulfotransferase"/>
</dbReference>
<accession>A0A8H5H9G5</accession>
<evidence type="ECO:0000259" key="3">
    <source>
        <dbReference type="PROSITE" id="PS51212"/>
    </source>
</evidence>
<organism evidence="4 5">
    <name type="scientific">Tricholomella constricta</name>
    <dbReference type="NCBI Taxonomy" id="117010"/>
    <lineage>
        <taxon>Eukaryota</taxon>
        <taxon>Fungi</taxon>
        <taxon>Dikarya</taxon>
        <taxon>Basidiomycota</taxon>
        <taxon>Agaricomycotina</taxon>
        <taxon>Agaricomycetes</taxon>
        <taxon>Agaricomycetidae</taxon>
        <taxon>Agaricales</taxon>
        <taxon>Tricholomatineae</taxon>
        <taxon>Lyophyllaceae</taxon>
        <taxon>Tricholomella</taxon>
    </lineage>
</organism>
<dbReference type="Proteomes" id="UP000565441">
    <property type="component" value="Unassembled WGS sequence"/>
</dbReference>
<feature type="chain" id="PRO_5034261820" description="WSC domain-containing protein" evidence="2">
    <location>
        <begin position="20"/>
        <end position="320"/>
    </location>
</feature>
<dbReference type="SMART" id="SM00321">
    <property type="entry name" value="WSC"/>
    <property type="match status" value="2"/>
</dbReference>
<gene>
    <name evidence="4" type="ORF">D9615_005881</name>
</gene>
<reference evidence="4 5" key="1">
    <citation type="journal article" date="2020" name="ISME J.">
        <title>Uncovering the hidden diversity of litter-decomposition mechanisms in mushroom-forming fungi.</title>
        <authorList>
            <person name="Floudas D."/>
            <person name="Bentzer J."/>
            <person name="Ahren D."/>
            <person name="Johansson T."/>
            <person name="Persson P."/>
            <person name="Tunlid A."/>
        </authorList>
    </citation>
    <scope>NUCLEOTIDE SEQUENCE [LARGE SCALE GENOMIC DNA]</scope>
    <source>
        <strain evidence="4 5">CBS 661.87</strain>
    </source>
</reference>
<dbReference type="OrthoDB" id="5985073at2759"/>
<name>A0A8H5H9G5_9AGAR</name>
<feature type="domain" description="WSC" evidence="3">
    <location>
        <begin position="112"/>
        <end position="205"/>
    </location>
</feature>
<feature type="signal peptide" evidence="2">
    <location>
        <begin position="1"/>
        <end position="19"/>
    </location>
</feature>
<protein>
    <recommendedName>
        <fullName evidence="3">WSC domain-containing protein</fullName>
    </recommendedName>
</protein>
<dbReference type="PROSITE" id="PS51212">
    <property type="entry name" value="WSC"/>
    <property type="match status" value="2"/>
</dbReference>
<dbReference type="InterPro" id="IPR002889">
    <property type="entry name" value="WSC_carb-bd"/>
</dbReference>
<keyword evidence="5" id="KW-1185">Reference proteome</keyword>
<sequence>MQSNYKFAILGALLTGVAAVDIQYCHGGATEGVCEDITFATSATTCYAVNAAIGTIDTVIGLTAGVEYSVFTDVECTGDASDVFGVGTTTLVAPFLDNVLSISAGIPVVPSPWTPLDCFTDFAGSRTLAAATLFDPAMTIEMCQAFCDTGGFGFAGVEFASECYCDYSIQFPAVAADPTSCNVPCGGNANETCGGASFINLFTNGNPLPITPATVVGPNATQWTSNGCFTDNSIGVRTLPLHLEPATGTVTPQTCVDTCAAAGQTIAGVEFGLECWCGTALNVNATSVADVECGTACTADPTFFCGDNNRLNVYTLDVEV</sequence>